<dbReference type="SUPFAM" id="SSF52540">
    <property type="entry name" value="P-loop containing nucleoside triphosphate hydrolases"/>
    <property type="match status" value="1"/>
</dbReference>
<dbReference type="Pfam" id="PF23414">
    <property type="entry name" value="Beta-prop_EML_2"/>
    <property type="match status" value="1"/>
</dbReference>
<dbReference type="InterPro" id="IPR055442">
    <property type="entry name" value="Beta-prop_EML-like_2nd"/>
</dbReference>
<dbReference type="PANTHER" id="PTHR19879">
    <property type="entry name" value="TRANSCRIPTION INITIATION FACTOR TFIID"/>
    <property type="match status" value="1"/>
</dbReference>
<dbReference type="InterPro" id="IPR019775">
    <property type="entry name" value="WD40_repeat_CS"/>
</dbReference>
<proteinExistence type="predicted"/>
<dbReference type="SUPFAM" id="SSF141571">
    <property type="entry name" value="Pentapeptide repeat-like"/>
    <property type="match status" value="1"/>
</dbReference>
<keyword evidence="2" id="KW-0677">Repeat</keyword>
<dbReference type="Gene3D" id="3.40.50.300">
    <property type="entry name" value="P-loop containing nucleotide triphosphate hydrolases"/>
    <property type="match status" value="1"/>
</dbReference>
<dbReference type="InterPro" id="IPR036322">
    <property type="entry name" value="WD40_repeat_dom_sf"/>
</dbReference>
<feature type="repeat" description="WD" evidence="3">
    <location>
        <begin position="652"/>
        <end position="693"/>
    </location>
</feature>
<dbReference type="Gene3D" id="2.130.10.10">
    <property type="entry name" value="YVTN repeat-like/Quinoprotein amine dehydrogenase"/>
    <property type="match status" value="6"/>
</dbReference>
<dbReference type="RefSeq" id="WP_106302818.1">
    <property type="nucleotide sequence ID" value="NZ_PVWO01000078.1"/>
</dbReference>
<feature type="repeat" description="WD" evidence="3">
    <location>
        <begin position="610"/>
        <end position="651"/>
    </location>
</feature>
<dbReference type="InterPro" id="IPR027417">
    <property type="entry name" value="P-loop_NTPase"/>
</dbReference>
<dbReference type="PRINTS" id="PR00320">
    <property type="entry name" value="GPROTEINBRPT"/>
</dbReference>
<evidence type="ECO:0000259" key="4">
    <source>
        <dbReference type="Pfam" id="PF20703"/>
    </source>
</evidence>
<evidence type="ECO:0000313" key="8">
    <source>
        <dbReference type="Proteomes" id="UP000238937"/>
    </source>
</evidence>
<dbReference type="Pfam" id="PF20703">
    <property type="entry name" value="nSTAND1"/>
    <property type="match status" value="1"/>
</dbReference>
<comment type="caution">
    <text evidence="7">The sequence shown here is derived from an EMBL/GenBank/DDBJ whole genome shotgun (WGS) entry which is preliminary data.</text>
</comment>
<feature type="repeat" description="WD" evidence="3">
    <location>
        <begin position="825"/>
        <end position="866"/>
    </location>
</feature>
<feature type="repeat" description="WD" evidence="3">
    <location>
        <begin position="995"/>
        <end position="1036"/>
    </location>
</feature>
<reference evidence="7 8" key="1">
    <citation type="submission" date="2018-03" db="EMBL/GenBank/DDBJ databases">
        <title>The ancient ancestry and fast evolution of plastids.</title>
        <authorList>
            <person name="Moore K.R."/>
            <person name="Magnabosco C."/>
            <person name="Momper L."/>
            <person name="Gold D.A."/>
            <person name="Bosak T."/>
            <person name="Fournier G.P."/>
        </authorList>
    </citation>
    <scope>NUCLEOTIDE SEQUENCE [LARGE SCALE GENOMIC DNA]</scope>
    <source>
        <strain evidence="7 8">CCALA 037</strain>
    </source>
</reference>
<evidence type="ECO:0000259" key="6">
    <source>
        <dbReference type="Pfam" id="PF26355"/>
    </source>
</evidence>
<feature type="domain" description="Novel STAND NTPase 1" evidence="4">
    <location>
        <begin position="118"/>
        <end position="230"/>
    </location>
</feature>
<gene>
    <name evidence="7" type="ORF">C7B77_08515</name>
</gene>
<dbReference type="AlphaFoldDB" id="A0A2T1GI46"/>
<feature type="repeat" description="WD" evidence="3">
    <location>
        <begin position="867"/>
        <end position="908"/>
    </location>
</feature>
<feature type="repeat" description="WD" evidence="3">
    <location>
        <begin position="1079"/>
        <end position="1120"/>
    </location>
</feature>
<dbReference type="Proteomes" id="UP000238937">
    <property type="component" value="Unassembled WGS sequence"/>
</dbReference>
<dbReference type="InterPro" id="IPR001680">
    <property type="entry name" value="WD40_rpt"/>
</dbReference>
<feature type="repeat" description="WD" evidence="3">
    <location>
        <begin position="752"/>
        <end position="782"/>
    </location>
</feature>
<feature type="repeat" description="WD" evidence="3">
    <location>
        <begin position="909"/>
        <end position="950"/>
    </location>
</feature>
<feature type="repeat" description="WD" evidence="3">
    <location>
        <begin position="560"/>
        <end position="592"/>
    </location>
</feature>
<feature type="repeat" description="WD" evidence="3">
    <location>
        <begin position="951"/>
        <end position="994"/>
    </location>
</feature>
<feature type="domain" description="EML-like second beta-propeller" evidence="5">
    <location>
        <begin position="1002"/>
        <end position="1158"/>
    </location>
</feature>
<organism evidence="7 8">
    <name type="scientific">Chamaesiphon polymorphus CCALA 037</name>
    <dbReference type="NCBI Taxonomy" id="2107692"/>
    <lineage>
        <taxon>Bacteria</taxon>
        <taxon>Bacillati</taxon>
        <taxon>Cyanobacteriota</taxon>
        <taxon>Cyanophyceae</taxon>
        <taxon>Gomontiellales</taxon>
        <taxon>Chamaesiphonaceae</taxon>
        <taxon>Chamaesiphon</taxon>
    </lineage>
</organism>
<dbReference type="InterPro" id="IPR020472">
    <property type="entry name" value="WD40_PAC1"/>
</dbReference>
<dbReference type="PANTHER" id="PTHR19879:SF9">
    <property type="entry name" value="TRANSCRIPTION INITIATION FACTOR TFIID SUBUNIT 5"/>
    <property type="match status" value="1"/>
</dbReference>
<dbReference type="OrthoDB" id="434800at2"/>
<dbReference type="EMBL" id="PVWO01000078">
    <property type="protein sequence ID" value="PSB57393.1"/>
    <property type="molecule type" value="Genomic_DNA"/>
</dbReference>
<dbReference type="Pfam" id="PF26355">
    <property type="entry name" value="HTH_VMAP-M9"/>
    <property type="match status" value="1"/>
</dbReference>
<dbReference type="PROSITE" id="PS00678">
    <property type="entry name" value="WD_REPEATS_1"/>
    <property type="match status" value="11"/>
</dbReference>
<feature type="domain" description="vWA-MoxR associated protein N-terminal HTH" evidence="6">
    <location>
        <begin position="1"/>
        <end position="84"/>
    </location>
</feature>
<feature type="repeat" description="WD" evidence="3">
    <location>
        <begin position="1046"/>
        <end position="1078"/>
    </location>
</feature>
<dbReference type="SMART" id="SM00320">
    <property type="entry name" value="WD40"/>
    <property type="match status" value="14"/>
</dbReference>
<evidence type="ECO:0000256" key="2">
    <source>
        <dbReference type="ARBA" id="ARBA00022737"/>
    </source>
</evidence>
<dbReference type="CDD" id="cd00200">
    <property type="entry name" value="WD40"/>
    <property type="match status" value="2"/>
</dbReference>
<feature type="repeat" description="WD" evidence="3">
    <location>
        <begin position="694"/>
        <end position="735"/>
    </location>
</feature>
<evidence type="ECO:0000256" key="1">
    <source>
        <dbReference type="ARBA" id="ARBA00022574"/>
    </source>
</evidence>
<dbReference type="PRINTS" id="PR00364">
    <property type="entry name" value="DISEASERSIST"/>
</dbReference>
<feature type="repeat" description="WD" evidence="3">
    <location>
        <begin position="1121"/>
        <end position="1162"/>
    </location>
</feature>
<dbReference type="InterPro" id="IPR058651">
    <property type="entry name" value="HTH_VMAP-M9"/>
</dbReference>
<accession>A0A2T1GI46</accession>
<evidence type="ECO:0000256" key="3">
    <source>
        <dbReference type="PROSITE-ProRule" id="PRU00221"/>
    </source>
</evidence>
<dbReference type="PROSITE" id="PS50082">
    <property type="entry name" value="WD_REPEATS_2"/>
    <property type="match status" value="14"/>
</dbReference>
<dbReference type="InterPro" id="IPR049052">
    <property type="entry name" value="nSTAND1"/>
</dbReference>
<keyword evidence="8" id="KW-1185">Reference proteome</keyword>
<evidence type="ECO:0000313" key="7">
    <source>
        <dbReference type="EMBL" id="PSB57393.1"/>
    </source>
</evidence>
<protein>
    <submittedName>
        <fullName evidence="7">Uncharacterized protein</fullName>
    </submittedName>
</protein>
<dbReference type="PROSITE" id="PS50294">
    <property type="entry name" value="WD_REPEATS_REGION"/>
    <property type="match status" value="11"/>
</dbReference>
<keyword evidence="1 3" id="KW-0853">WD repeat</keyword>
<name>A0A2T1GI46_9CYAN</name>
<dbReference type="SUPFAM" id="SSF50978">
    <property type="entry name" value="WD40 repeat-like"/>
    <property type="match status" value="3"/>
</dbReference>
<dbReference type="InterPro" id="IPR015943">
    <property type="entry name" value="WD40/YVTN_repeat-like_dom_sf"/>
</dbReference>
<sequence length="1204" mass="134029">MELQQALTLVDSAISDRIGRQLSEVEIALFNGAWEDATYEQIADRSGYSINYLQRDLGPKFWKLLSDAFDRKLNKTNIRGVFSQLTAPTPTRKDRVAIAPIDEVESPAAHIDRGEAIDVSIFYGRTTELATLTDWIEADRCRLIALLGMGGIGKSSLAAKLIDRLQDRFARVIWRSLRNAPPLETLLKDLVPFLSQQQDTEPTPARLLYWLRQSRCLVIFDNVETIMQAGERTGLYQPGYENYGDLFRLVGETNHQSCILLTSREKPAEVSTFEAIDGTVRSLPLTGSPEAAFALFTSKGLTGSEDERQQLGERYGYSPLALKITAASIQSLFNGEIGAFLAQDTLIFNGLRRLLDRQFERLSELEKTIMYWLALDREWTSIAELQASIVPRIPRASLLEALESLSWRNLIETRSGQYTQQPVVMEYTIECLIAEISEELITDKPKKIIHYALIKTNVKDYIRNSQISLILQPIATQLQEYFADPTTLKTQVRQIIATIHKLEIKYSNYGAGNILNLSLHLAIDLGGFDFSHLSIRHADLQGKALHRVNLSGADFDRCTFTQTFGAILGIAFSPDNSILAFGDSNASIRLWSTSETDKDLLDLDRPLLTLRGHQSWILSVAWHPDGTKIISSSEDRTIKLWDVRTGACLHTFVGHQASVWKAAWSPDGKLIASGGGDRDIKIWNAQTGECLHTCQAHQNLVWYVTWSPDGNTIASGSDDGTICLWDADSGRCIDTIEVQGYWVRSVAWSPESWHPEGQILASASSDRSIRLWNVQTGDPIRTIAGHQSWIYEIAWSPDGQILASSSGDFTIKLWNPVNGECLKTLQGHQEPVWTIGWASGGKVIASGGYDQSVRLWNVGTGQCRRILQGYTNWIRSVVWSPDGTYLASSSTDRTVRIWDAATGKCLHNAIGHQGWVFGVAWSPNRAVVASGSSDTNIKLWDTNTGKCLTTLHGHASWVWCLDWSPDGTMLATGSSTNDLTVRVWNAQTGECLKVLSGHLSWIWCLKWHPNGKILATAGNDRTIRLWDVETGECLQVLDDDRVWGATLAWSPDGKCLATSTVDFTVRLWQLETETWQDTSIVHSGLIWSIAWSPDGRSLATASDDGTIKIWNVDNYECLHTLSGHQQRIWSIAWSPDGNTLASSSSDETIRLWDVKMGECSQILRIDRPYEGTNIAGVTGITEAQQATLKALGCLDILPISGIDK</sequence>
<evidence type="ECO:0000259" key="5">
    <source>
        <dbReference type="Pfam" id="PF23414"/>
    </source>
</evidence>
<dbReference type="Pfam" id="PF00400">
    <property type="entry name" value="WD40"/>
    <property type="match status" value="10"/>
</dbReference>
<feature type="repeat" description="WD" evidence="3">
    <location>
        <begin position="783"/>
        <end position="824"/>
    </location>
</feature>